<keyword evidence="2" id="KW-1185">Reference proteome</keyword>
<dbReference type="Proteomes" id="UP001177260">
    <property type="component" value="Unassembled WGS sequence"/>
</dbReference>
<gene>
    <name evidence="1" type="ORF">N8T08_004551</name>
</gene>
<sequence length="615" mass="69405">MLCQQCQRMFQAPEWATHHADVASLSEAAASGCSICHPFMHQLVQKYGDPKNVFINPMSYRVYQDETQAQIVLDLDFSRDGNDVMECQSLVAIPSETVAFNPTIRERRSSLPLQVAVTAAKGWLADCHEGHGQRCRKNTNPSFYPDYLLEIDGSTVQLISPADKEVSDPYVAVSYCRGSNPGFLQLSASTMTQLRNGISLTELPVAFREAAELVQCLFIRYLWFDALCISPDSKGSEDQVQQTYTNCLFNLALARPETPNESCLEACPPHAKLPFQVDTTGLIGKDRNAKSTATVIPWDYFESSLYHQPLAYRADSVQERFWSPRVLSFGLGELFWSCTQLSNASESLPRGPAHLAEEFGLTQKAVPDTSDAERLGEFWWKTLEAYTDGELDCPEAGRLAGVSTIASQLALSMDDLYIHGHFAKMLPWGLNWRVEVPPLEERRGVRRARKIDAAKHITPSWSWASMDGTLYFFRPMECTTLAEIVNPSSLTETGFSKLAITTFCMEVDWTDGIPVIQHELWRTDGERFHWLRVDLDDERLTPKQGARHLLAALIEDDWLGKWEGLLVEEVSVGGEGSYKRIGHYILDRKQGDEERGRWKEDFRLLSGERQEIVLV</sequence>
<comment type="caution">
    <text evidence="1">The sequence shown here is derived from an EMBL/GenBank/DDBJ whole genome shotgun (WGS) entry which is preliminary data.</text>
</comment>
<reference evidence="1 2" key="1">
    <citation type="journal article" date="2023" name="ACS Omega">
        <title>Identification of the Neoaspergillic Acid Biosynthesis Gene Cluster by Establishing an In Vitro CRISPR-Ribonucleoprotein Genetic System in Aspergillus melleus.</title>
        <authorList>
            <person name="Yuan B."/>
            <person name="Grau M.F."/>
            <person name="Murata R.M."/>
            <person name="Torok T."/>
            <person name="Venkateswaran K."/>
            <person name="Stajich J.E."/>
            <person name="Wang C.C.C."/>
        </authorList>
    </citation>
    <scope>NUCLEOTIDE SEQUENCE [LARGE SCALE GENOMIC DNA]</scope>
    <source>
        <strain evidence="1 2">IMV 1140</strain>
    </source>
</reference>
<name>A0ACC3B4K9_9EURO</name>
<evidence type="ECO:0000313" key="2">
    <source>
        <dbReference type="Proteomes" id="UP001177260"/>
    </source>
</evidence>
<dbReference type="EMBL" id="JAOPJF010000026">
    <property type="protein sequence ID" value="KAK1145118.1"/>
    <property type="molecule type" value="Genomic_DNA"/>
</dbReference>
<evidence type="ECO:0000313" key="1">
    <source>
        <dbReference type="EMBL" id="KAK1145118.1"/>
    </source>
</evidence>
<protein>
    <submittedName>
        <fullName evidence="1">Uncharacterized protein</fullName>
    </submittedName>
</protein>
<proteinExistence type="predicted"/>
<accession>A0ACC3B4K9</accession>
<organism evidence="1 2">
    <name type="scientific">Aspergillus melleus</name>
    <dbReference type="NCBI Taxonomy" id="138277"/>
    <lineage>
        <taxon>Eukaryota</taxon>
        <taxon>Fungi</taxon>
        <taxon>Dikarya</taxon>
        <taxon>Ascomycota</taxon>
        <taxon>Pezizomycotina</taxon>
        <taxon>Eurotiomycetes</taxon>
        <taxon>Eurotiomycetidae</taxon>
        <taxon>Eurotiales</taxon>
        <taxon>Aspergillaceae</taxon>
        <taxon>Aspergillus</taxon>
        <taxon>Aspergillus subgen. Circumdati</taxon>
    </lineage>
</organism>